<evidence type="ECO:0000256" key="1">
    <source>
        <dbReference type="ARBA" id="ARBA00004651"/>
    </source>
</evidence>
<dbReference type="AlphaFoldDB" id="A0A3P3XJR4"/>
<evidence type="ECO:0000256" key="2">
    <source>
        <dbReference type="ARBA" id="ARBA00022475"/>
    </source>
</evidence>
<name>A0A3P3XJR4_9SPIR</name>
<feature type="transmembrane region" description="Helical" evidence="6">
    <location>
        <begin position="143"/>
        <end position="162"/>
    </location>
</feature>
<accession>A0A3P3XJR4</accession>
<organism evidence="7">
    <name type="scientific">uncultured spirochete</name>
    <dbReference type="NCBI Taxonomy" id="156406"/>
    <lineage>
        <taxon>Bacteria</taxon>
        <taxon>Pseudomonadati</taxon>
        <taxon>Spirochaetota</taxon>
        <taxon>Spirochaetia</taxon>
        <taxon>Spirochaetales</taxon>
        <taxon>environmental samples</taxon>
    </lineage>
</organism>
<dbReference type="GO" id="GO:0044341">
    <property type="term" value="P:sodium-dependent phosphate transport"/>
    <property type="evidence" value="ECO:0007669"/>
    <property type="project" value="InterPro"/>
</dbReference>
<feature type="transmembrane region" description="Helical" evidence="6">
    <location>
        <begin position="114"/>
        <end position="131"/>
    </location>
</feature>
<feature type="transmembrane region" description="Helical" evidence="6">
    <location>
        <begin position="287"/>
        <end position="314"/>
    </location>
</feature>
<feature type="transmembrane region" description="Helical" evidence="6">
    <location>
        <begin position="212"/>
        <end position="233"/>
    </location>
</feature>
<dbReference type="GO" id="GO:0005436">
    <property type="term" value="F:sodium:phosphate symporter activity"/>
    <property type="evidence" value="ECO:0007669"/>
    <property type="project" value="InterPro"/>
</dbReference>
<evidence type="ECO:0000256" key="3">
    <source>
        <dbReference type="ARBA" id="ARBA00022692"/>
    </source>
</evidence>
<gene>
    <name evidence="7" type="ORF">SPIROBIBN47_260085</name>
</gene>
<dbReference type="InterPro" id="IPR038078">
    <property type="entry name" value="PhoU-like_sf"/>
</dbReference>
<dbReference type="PANTHER" id="PTHR10010">
    <property type="entry name" value="SOLUTE CARRIER FAMILY 34 SODIUM PHOSPHATE , MEMBER 2-RELATED"/>
    <property type="match status" value="1"/>
</dbReference>
<dbReference type="Gene3D" id="1.20.58.220">
    <property type="entry name" value="Phosphate transport system protein phou homolog 2, domain 2"/>
    <property type="match status" value="1"/>
</dbReference>
<keyword evidence="5 6" id="KW-0472">Membrane</keyword>
<evidence type="ECO:0000313" key="7">
    <source>
        <dbReference type="EMBL" id="SLM12867.1"/>
    </source>
</evidence>
<protein>
    <submittedName>
        <fullName evidence="7">Na/Pi-cotransporter II-related protein</fullName>
    </submittedName>
</protein>
<dbReference type="GO" id="GO:0005886">
    <property type="term" value="C:plasma membrane"/>
    <property type="evidence" value="ECO:0007669"/>
    <property type="project" value="UniProtKB-SubCell"/>
</dbReference>
<keyword evidence="4 6" id="KW-1133">Transmembrane helix</keyword>
<proteinExistence type="predicted"/>
<evidence type="ECO:0000256" key="4">
    <source>
        <dbReference type="ARBA" id="ARBA00022989"/>
    </source>
</evidence>
<dbReference type="InterPro" id="IPR004633">
    <property type="entry name" value="NaPi_cotrn-rel/YqeW-like"/>
</dbReference>
<dbReference type="NCBIfam" id="TIGR00704">
    <property type="entry name" value="NaPi_cotrn_rel"/>
    <property type="match status" value="1"/>
</dbReference>
<dbReference type="SUPFAM" id="SSF109755">
    <property type="entry name" value="PhoU-like"/>
    <property type="match status" value="1"/>
</dbReference>
<dbReference type="EMBL" id="FWDM01000019">
    <property type="protein sequence ID" value="SLM12867.1"/>
    <property type="molecule type" value="Genomic_DNA"/>
</dbReference>
<evidence type="ECO:0000256" key="6">
    <source>
        <dbReference type="SAM" id="Phobius"/>
    </source>
</evidence>
<feature type="transmembrane region" description="Helical" evidence="6">
    <location>
        <begin position="253"/>
        <end position="275"/>
    </location>
</feature>
<feature type="transmembrane region" description="Helical" evidence="6">
    <location>
        <begin position="87"/>
        <end position="108"/>
    </location>
</feature>
<sequence length="554" mass="60153">MTSWFQIVLQLAGSLAIFMYGMTLLSDGLQRAAGERLQRILQFITANRVVAVLTGCLITIIIQSSSAATVMTVALANSGLLSLKQSIGVIIGANIGTTITAWIIAVVGIAKFNVLAAAIPLVGIGYLLTLMEKRSEKLKDAGIALLGLGFLFLGLEYIATAVPKPSPELLAFLGRFSPETQPLSLILCVAAGAVLTMIIHSSSAATAMIIPLAVKGILSFEIAAALTIGANIGTTIDAFLASLKGEATAKRAAWAHILFNVIGAVWAVIVFRPFLGLVRLVSGYGNGAGAIGIAIASLHTLFNGINTLLFLPFINQYEALLKKLVREREGGEHRMVYIAPSLHPAPELSLLQARAEIRAMAGRCRGMFDASLDLVLSNEKKDMRGRLEWFQREEQYLDDMREALVGFLLKVQTADMPESLRARVLGKMQIVAELESASDECFSIAELMVKKSRRDLKFDEEAALSLKPYGEAVKQFFDFITSNLDRGLDATEFGKAGEIENQIDSFKKELKKMARKRLNAGADARTELLYIDLVRHFEKIGDCLYAVAGELERI</sequence>
<dbReference type="Pfam" id="PF02690">
    <property type="entry name" value="Na_Pi_cotrans"/>
    <property type="match status" value="2"/>
</dbReference>
<keyword evidence="3 6" id="KW-0812">Transmembrane</keyword>
<dbReference type="NCBIfam" id="NF037997">
    <property type="entry name" value="Na_Pi_symport"/>
    <property type="match status" value="1"/>
</dbReference>
<feature type="transmembrane region" description="Helical" evidence="6">
    <location>
        <begin position="50"/>
        <end position="75"/>
    </location>
</feature>
<keyword evidence="2" id="KW-1003">Cell membrane</keyword>
<dbReference type="InterPro" id="IPR003841">
    <property type="entry name" value="Na/Pi_transpt"/>
</dbReference>
<comment type="subcellular location">
    <subcellularLocation>
        <location evidence="1">Cell membrane</location>
        <topology evidence="1">Multi-pass membrane protein</topology>
    </subcellularLocation>
</comment>
<feature type="transmembrane region" description="Helical" evidence="6">
    <location>
        <begin position="182"/>
        <end position="200"/>
    </location>
</feature>
<reference evidence="7" key="1">
    <citation type="submission" date="2017-02" db="EMBL/GenBank/DDBJ databases">
        <authorList>
            <person name="Regsiter A."/>
            <person name="William W."/>
        </authorList>
    </citation>
    <scope>NUCLEOTIDE SEQUENCE</scope>
    <source>
        <strain evidence="7">Bib</strain>
    </source>
</reference>
<dbReference type="PANTHER" id="PTHR10010:SF46">
    <property type="entry name" value="SODIUM-DEPENDENT PHOSPHATE TRANSPORT PROTEIN 2B"/>
    <property type="match status" value="1"/>
</dbReference>
<evidence type="ECO:0000256" key="5">
    <source>
        <dbReference type="ARBA" id="ARBA00023136"/>
    </source>
</evidence>